<evidence type="ECO:0000313" key="2">
    <source>
        <dbReference type="Proteomes" id="UP001596297"/>
    </source>
</evidence>
<sequence length="645" mass="68440">MTLGNVQIPITVTDDDKVVKVTWSVDGVQKGSLEGADVKERVVIDLYNLTPGPHTLTINVTDSSGQVTTNTYNFFVDSQAPVLGGVTVNGTALDQGGNISVSANGSNTLTVNASDANGDARIQVFDGNTLVAAGVNSLTYTLPTNKTGIVNYRIVVTDSVGNRTERSFTVNYASTQVGEPAAPTPVIVINNTTPEPYSNVLSVTVSAGVAPGVRVEQLILQITDSKGIVDTTTYVSNSENATFSIDTTKYPDGPLKLKATAIDANGKQGVSAERTVQIANRVAPTITIVNPPNGSEVTGPTTIRVEVKQNNSDFAFDGQTVTIEIVDGRGQLLTSQPAILRQVNEGLWVAETEVDFNATQYLNADIIIRAFTSVRVGSDTATTRIQATSTVTNRSRTVQPPALNILMPAYFGSDLAKSVPVLNRMSAVALQISDSDDLRQVQIQLTCDTRVQANTCSNVNAFSANYPLGDAGIYYRVINLGPLLDGQPLVPDGRYVLRATATDDSGLSNIKEMDVKVDRSQEGIAGISYVGTEIGPDNVRFSPGEATWTLMGDADNNPSTPATTAIAANDVRVTTFVYDSNEEGLATELPSRIGIDTVVKAGQPITGTSLYFNAEGTYRVSYLVQDLKTGVVAYYRGGDVNVLAK</sequence>
<comment type="caution">
    <text evidence="1">The sequence shown here is derived from an EMBL/GenBank/DDBJ whole genome shotgun (WGS) entry which is preliminary data.</text>
</comment>
<protein>
    <submittedName>
        <fullName evidence="1">Uncharacterized protein</fullName>
    </submittedName>
</protein>
<dbReference type="Proteomes" id="UP001596297">
    <property type="component" value="Unassembled WGS sequence"/>
</dbReference>
<organism evidence="1 2">
    <name type="scientific">Deinococcus lacus</name>
    <dbReference type="NCBI Taxonomy" id="392561"/>
    <lineage>
        <taxon>Bacteria</taxon>
        <taxon>Thermotogati</taxon>
        <taxon>Deinococcota</taxon>
        <taxon>Deinococci</taxon>
        <taxon>Deinococcales</taxon>
        <taxon>Deinococcaceae</taxon>
        <taxon>Deinococcus</taxon>
    </lineage>
</organism>
<reference evidence="2" key="1">
    <citation type="journal article" date="2019" name="Int. J. Syst. Evol. Microbiol.">
        <title>The Global Catalogue of Microorganisms (GCM) 10K type strain sequencing project: providing services to taxonomists for standard genome sequencing and annotation.</title>
        <authorList>
            <consortium name="The Broad Institute Genomics Platform"/>
            <consortium name="The Broad Institute Genome Sequencing Center for Infectious Disease"/>
            <person name="Wu L."/>
            <person name="Ma J."/>
        </authorList>
    </citation>
    <scope>NUCLEOTIDE SEQUENCE [LARGE SCALE GENOMIC DNA]</scope>
    <source>
        <strain evidence="2">CGMCC 1.15772</strain>
    </source>
</reference>
<proteinExistence type="predicted"/>
<name>A0ABW1YB76_9DEIO</name>
<dbReference type="Gene3D" id="2.60.40.10">
    <property type="entry name" value="Immunoglobulins"/>
    <property type="match status" value="1"/>
</dbReference>
<dbReference type="InterPro" id="IPR013783">
    <property type="entry name" value="Ig-like_fold"/>
</dbReference>
<gene>
    <name evidence="1" type="ORF">ACFP81_05170</name>
</gene>
<keyword evidence="2" id="KW-1185">Reference proteome</keyword>
<accession>A0ABW1YB76</accession>
<dbReference type="EMBL" id="JBHSWD010000001">
    <property type="protein sequence ID" value="MFC6591463.1"/>
    <property type="molecule type" value="Genomic_DNA"/>
</dbReference>
<dbReference type="RefSeq" id="WP_380082467.1">
    <property type="nucleotide sequence ID" value="NZ_JBHSWD010000001.1"/>
</dbReference>
<evidence type="ECO:0000313" key="1">
    <source>
        <dbReference type="EMBL" id="MFC6591463.1"/>
    </source>
</evidence>